<keyword evidence="4" id="KW-1185">Reference proteome</keyword>
<evidence type="ECO:0000313" key="4">
    <source>
        <dbReference type="Proteomes" id="UP000230423"/>
    </source>
</evidence>
<feature type="region of interest" description="Disordered" evidence="2">
    <location>
        <begin position="85"/>
        <end position="109"/>
    </location>
</feature>
<accession>A0A2G9UKT1</accession>
<feature type="compositionally biased region" description="Basic and acidic residues" evidence="2">
    <location>
        <begin position="98"/>
        <end position="109"/>
    </location>
</feature>
<sequence length="357" mass="41610">MSLKVRSLAESHTAQTKEAIPRFIMRSVPDIWKQAHLKGSCTSQMIAPLHHHKVKAKRSFCRGISSSPSPSPPTSFRVPDLHIEHNGSELESPPCSEPEAKVDKSPELEESVRSYANVASQANTSGSDLSTMARESAGMLEQVFHELFTIKRRNSVLEKMASQSNEWRTATEQLEKETKMLHRNLKSSRNREEKLEEEVKQLCEEKEELMTKLSSQKLLKKQRHCKDLEEQLSIMNELVEKLEVERAAEYQRRLEETSKRITDDMSADIALARKERELEHERLIEAYREKMLLYDDLTRLRKERELEHERLIEAYREKCFYMTILLDYAKRSHRNGRNLHRGSTSTFSSRIYGIARR</sequence>
<protein>
    <submittedName>
        <fullName evidence="3">Uncharacterized protein</fullName>
    </submittedName>
</protein>
<reference evidence="3 4" key="1">
    <citation type="submission" date="2015-09" db="EMBL/GenBank/DDBJ databases">
        <title>Draft genome of the parasitic nematode Teladorsagia circumcincta isolate WARC Sus (inbred).</title>
        <authorList>
            <person name="Mitreva M."/>
        </authorList>
    </citation>
    <scope>NUCLEOTIDE SEQUENCE [LARGE SCALE GENOMIC DNA]</scope>
    <source>
        <strain evidence="3 4">S</strain>
    </source>
</reference>
<feature type="coiled-coil region" evidence="1">
    <location>
        <begin position="157"/>
        <end position="245"/>
    </location>
</feature>
<evidence type="ECO:0000313" key="3">
    <source>
        <dbReference type="EMBL" id="PIO70845.1"/>
    </source>
</evidence>
<organism evidence="3 4">
    <name type="scientific">Teladorsagia circumcincta</name>
    <name type="common">Brown stomach worm</name>
    <name type="synonym">Ostertagia circumcincta</name>
    <dbReference type="NCBI Taxonomy" id="45464"/>
    <lineage>
        <taxon>Eukaryota</taxon>
        <taxon>Metazoa</taxon>
        <taxon>Ecdysozoa</taxon>
        <taxon>Nematoda</taxon>
        <taxon>Chromadorea</taxon>
        <taxon>Rhabditida</taxon>
        <taxon>Rhabditina</taxon>
        <taxon>Rhabditomorpha</taxon>
        <taxon>Strongyloidea</taxon>
        <taxon>Trichostrongylidae</taxon>
        <taxon>Teladorsagia</taxon>
    </lineage>
</organism>
<dbReference type="Proteomes" id="UP000230423">
    <property type="component" value="Unassembled WGS sequence"/>
</dbReference>
<gene>
    <name evidence="3" type="ORF">TELCIR_07278</name>
</gene>
<keyword evidence="1" id="KW-0175">Coiled coil</keyword>
<name>A0A2G9UKT1_TELCI</name>
<proteinExistence type="predicted"/>
<dbReference type="OrthoDB" id="5872175at2759"/>
<feature type="region of interest" description="Disordered" evidence="2">
    <location>
        <begin position="61"/>
        <end position="80"/>
    </location>
</feature>
<evidence type="ECO:0000256" key="2">
    <source>
        <dbReference type="SAM" id="MobiDB-lite"/>
    </source>
</evidence>
<dbReference type="AlphaFoldDB" id="A0A2G9UKT1"/>
<dbReference type="EMBL" id="KZ346136">
    <property type="protein sequence ID" value="PIO70845.1"/>
    <property type="molecule type" value="Genomic_DNA"/>
</dbReference>
<evidence type="ECO:0000256" key="1">
    <source>
        <dbReference type="SAM" id="Coils"/>
    </source>
</evidence>